<proteinExistence type="predicted"/>
<dbReference type="Gene3D" id="3.30.530.20">
    <property type="match status" value="1"/>
</dbReference>
<comment type="caution">
    <text evidence="1">The sequence shown here is derived from an EMBL/GenBank/DDBJ whole genome shotgun (WGS) entry which is preliminary data.</text>
</comment>
<dbReference type="OrthoDB" id="17317at2759"/>
<dbReference type="PANTHER" id="PTHR34560">
    <property type="entry name" value="POLYKETIDE CYCLASE/DEHYDRASE/LIPID TRANSPORT SUPERFAMILY PROTEIN"/>
    <property type="match status" value="1"/>
</dbReference>
<dbReference type="SUPFAM" id="SSF55961">
    <property type="entry name" value="Bet v1-like"/>
    <property type="match status" value="1"/>
</dbReference>
<protein>
    <recommendedName>
        <fullName evidence="3">START domain-containing protein</fullName>
    </recommendedName>
</protein>
<dbReference type="Proteomes" id="UP000634136">
    <property type="component" value="Unassembled WGS sequence"/>
</dbReference>
<accession>A0A834TBE0</accession>
<reference evidence="1" key="1">
    <citation type="submission" date="2020-09" db="EMBL/GenBank/DDBJ databases">
        <title>Genome-Enabled Discovery of Anthraquinone Biosynthesis in Senna tora.</title>
        <authorList>
            <person name="Kang S.-H."/>
            <person name="Pandey R.P."/>
            <person name="Lee C.-M."/>
            <person name="Sim J.-S."/>
            <person name="Jeong J.-T."/>
            <person name="Choi B.-S."/>
            <person name="Jung M."/>
            <person name="Ginzburg D."/>
            <person name="Zhao K."/>
            <person name="Won S.Y."/>
            <person name="Oh T.-J."/>
            <person name="Yu Y."/>
            <person name="Kim N.-H."/>
            <person name="Lee O.R."/>
            <person name="Lee T.-H."/>
            <person name="Bashyal P."/>
            <person name="Kim T.-S."/>
            <person name="Lee W.-H."/>
            <person name="Kawkins C."/>
            <person name="Kim C.-K."/>
            <person name="Kim J.S."/>
            <person name="Ahn B.O."/>
            <person name="Rhee S.Y."/>
            <person name="Sohng J.K."/>
        </authorList>
    </citation>
    <scope>NUCLEOTIDE SEQUENCE</scope>
    <source>
        <tissue evidence="1">Leaf</tissue>
    </source>
</reference>
<gene>
    <name evidence="1" type="ORF">G2W53_024332</name>
</gene>
<organism evidence="1 2">
    <name type="scientific">Senna tora</name>
    <dbReference type="NCBI Taxonomy" id="362788"/>
    <lineage>
        <taxon>Eukaryota</taxon>
        <taxon>Viridiplantae</taxon>
        <taxon>Streptophyta</taxon>
        <taxon>Embryophyta</taxon>
        <taxon>Tracheophyta</taxon>
        <taxon>Spermatophyta</taxon>
        <taxon>Magnoliopsida</taxon>
        <taxon>eudicotyledons</taxon>
        <taxon>Gunneridae</taxon>
        <taxon>Pentapetalae</taxon>
        <taxon>rosids</taxon>
        <taxon>fabids</taxon>
        <taxon>Fabales</taxon>
        <taxon>Fabaceae</taxon>
        <taxon>Caesalpinioideae</taxon>
        <taxon>Cassia clade</taxon>
        <taxon>Senna</taxon>
    </lineage>
</organism>
<dbReference type="InterPro" id="IPR023393">
    <property type="entry name" value="START-like_dom_sf"/>
</dbReference>
<keyword evidence="2" id="KW-1185">Reference proteome</keyword>
<evidence type="ECO:0000313" key="1">
    <source>
        <dbReference type="EMBL" id="KAF7818877.1"/>
    </source>
</evidence>
<evidence type="ECO:0000313" key="2">
    <source>
        <dbReference type="Proteomes" id="UP000634136"/>
    </source>
</evidence>
<sequence>MEKKGNIVLYRERLDKTLALPDLTNEETLKTLVKTQLHSSEQKIEGFRYEDKAVETRAAEVSKFLDMLRSASADDSDRSKSRTGWKLKQDNEEFRVMYREGPEGTPFHTLLVEGYIDGPVDVCLCISWETSLYKKWWPQFTVPTFKILLCDCLQKVRIGEQLSRVRVKLSWPLSSREAVLHYYLFEYVQDDLIVVLLNTVSDSKNINGTLNGFKNEAIPEAKDVIRMDVVGGFALQKVTSERSYFRTIANMDIKLDFVPPSLINFISRQLIGSGFKLYQKAVCSKMDNDEEFIKALGDPLYSRLREVLYGINGSKTAMDAEELEEGVNILPDEDIIESKQDETNDVSQEDKSNYLADKYTSMNGVLLDNSKAHGEIEEADSEETEHIEEDDRIVNEIPIKEVKTTNLLKGKSNVQISSEVEQALETLEKAISLVRKYGFNYRRSSPNFAHEEPRCMEKGDIIDPHSPKLGQQCSENELRIEVSNKDILEGASQEALETNSHTPSSSFKEVNYNKVVPASPEQNVSVPNEASQVTSCSLENGASGIQILDQTMDIDKQSNAIAIQDMSSDQPKKSSRKKTYKYCCFLPPSRGKSSKAKSRR</sequence>
<dbReference type="EMBL" id="JAAIUW010000008">
    <property type="protein sequence ID" value="KAF7818877.1"/>
    <property type="molecule type" value="Genomic_DNA"/>
</dbReference>
<evidence type="ECO:0008006" key="3">
    <source>
        <dbReference type="Google" id="ProtNLM"/>
    </source>
</evidence>
<dbReference type="AlphaFoldDB" id="A0A834TBE0"/>
<name>A0A834TBE0_9FABA</name>
<dbReference type="PANTHER" id="PTHR34560:SF1">
    <property type="entry name" value="START DOMAIN-CONTAINING PROTEIN"/>
    <property type="match status" value="1"/>
</dbReference>